<feature type="domain" description="Peptidase metallopeptidase" evidence="14">
    <location>
        <begin position="600"/>
        <end position="761"/>
    </location>
</feature>
<feature type="signal peptide" evidence="13">
    <location>
        <begin position="1"/>
        <end position="21"/>
    </location>
</feature>
<dbReference type="AlphaFoldDB" id="A0AA39H7Q9"/>
<keyword evidence="16" id="KW-1185">Reference proteome</keyword>
<dbReference type="GO" id="GO:0030574">
    <property type="term" value="P:collagen catabolic process"/>
    <property type="evidence" value="ECO:0007669"/>
    <property type="project" value="TreeGrafter"/>
</dbReference>
<comment type="cofactor">
    <cofactor evidence="10">
        <name>Zn(2+)</name>
        <dbReference type="ChEBI" id="CHEBI:29105"/>
    </cofactor>
    <text evidence="10">Binds 2 Zn(2+) ions per subunit.</text>
</comment>
<dbReference type="InterPro" id="IPR024079">
    <property type="entry name" value="MetalloPept_cat_dom_sf"/>
</dbReference>
<accession>A0AA39H7Q9</accession>
<dbReference type="SUPFAM" id="SSF47090">
    <property type="entry name" value="PGBD-like"/>
    <property type="match status" value="2"/>
</dbReference>
<comment type="cofactor">
    <cofactor evidence="10">
        <name>Ca(2+)</name>
        <dbReference type="ChEBI" id="CHEBI:29108"/>
    </cofactor>
    <text evidence="10">Can bind about 5 Ca(2+) ions per subunit.</text>
</comment>
<comment type="caution">
    <text evidence="15">The sequence shown here is derived from an EMBL/GenBank/DDBJ whole genome shotgun (WGS) entry which is preliminary data.</text>
</comment>
<evidence type="ECO:0000256" key="11">
    <source>
        <dbReference type="PROSITE-ProRule" id="PRU01011"/>
    </source>
</evidence>
<dbReference type="CDD" id="cd04278">
    <property type="entry name" value="ZnMc_MMP"/>
    <property type="match status" value="1"/>
</dbReference>
<feature type="region of interest" description="Disordered" evidence="12">
    <location>
        <begin position="778"/>
        <end position="797"/>
    </location>
</feature>
<evidence type="ECO:0000256" key="6">
    <source>
        <dbReference type="ARBA" id="ARBA00022833"/>
    </source>
</evidence>
<evidence type="ECO:0000256" key="7">
    <source>
        <dbReference type="ARBA" id="ARBA00023049"/>
    </source>
</evidence>
<feature type="repeat" description="Hemopexin" evidence="11">
    <location>
        <begin position="792"/>
        <end position="839"/>
    </location>
</feature>
<keyword evidence="8" id="KW-0865">Zymogen</keyword>
<organism evidence="15 16">
    <name type="scientific">Steinernema hermaphroditum</name>
    <dbReference type="NCBI Taxonomy" id="289476"/>
    <lineage>
        <taxon>Eukaryota</taxon>
        <taxon>Metazoa</taxon>
        <taxon>Ecdysozoa</taxon>
        <taxon>Nematoda</taxon>
        <taxon>Chromadorea</taxon>
        <taxon>Rhabditida</taxon>
        <taxon>Tylenchina</taxon>
        <taxon>Panagrolaimomorpha</taxon>
        <taxon>Strongyloidoidea</taxon>
        <taxon>Steinernematidae</taxon>
        <taxon>Steinernema</taxon>
    </lineage>
</organism>
<keyword evidence="5" id="KW-0378">Hydrolase</keyword>
<feature type="binding site" evidence="10">
    <location>
        <position position="167"/>
    </location>
    <ligand>
        <name>Zn(2+)</name>
        <dbReference type="ChEBI" id="CHEBI:29105"/>
        <label>1</label>
    </ligand>
</feature>
<dbReference type="InterPro" id="IPR001818">
    <property type="entry name" value="Pept_M10_metallopeptidase"/>
</dbReference>
<feature type="binding site" evidence="10">
    <location>
        <position position="343"/>
    </location>
    <ligand>
        <name>Ca(2+)</name>
        <dbReference type="ChEBI" id="CHEBI:29108"/>
        <label>4</label>
    </ligand>
</feature>
<dbReference type="Pfam" id="PF01471">
    <property type="entry name" value="PG_binding_1"/>
    <property type="match status" value="2"/>
</dbReference>
<dbReference type="InterPro" id="IPR021158">
    <property type="entry name" value="Pept_M10A_Zn_BS"/>
</dbReference>
<dbReference type="GO" id="GO:0005615">
    <property type="term" value="C:extracellular space"/>
    <property type="evidence" value="ECO:0007669"/>
    <property type="project" value="TreeGrafter"/>
</dbReference>
<keyword evidence="10" id="KW-0106">Calcium</keyword>
<dbReference type="InterPro" id="IPR036375">
    <property type="entry name" value="Hemopexin-like_dom_sf"/>
</dbReference>
<evidence type="ECO:0000259" key="14">
    <source>
        <dbReference type="SMART" id="SM00235"/>
    </source>
</evidence>
<keyword evidence="7" id="KW-0482">Metalloprotease</keyword>
<feature type="region of interest" description="Disordered" evidence="12">
    <location>
        <begin position="77"/>
        <end position="99"/>
    </location>
</feature>
<dbReference type="PRINTS" id="PR00138">
    <property type="entry name" value="MATRIXIN"/>
</dbReference>
<feature type="domain" description="Peptidase metallopeptidase" evidence="14">
    <location>
        <begin position="100"/>
        <end position="261"/>
    </location>
</feature>
<feature type="binding site" evidence="10">
    <location>
        <position position="299"/>
    </location>
    <ligand>
        <name>Ca(2+)</name>
        <dbReference type="ChEBI" id="CHEBI:29108"/>
        <label>4</label>
    </ligand>
</feature>
<dbReference type="Pfam" id="PF00413">
    <property type="entry name" value="Peptidase_M10"/>
    <property type="match status" value="2"/>
</dbReference>
<feature type="chain" id="PRO_5041450643" description="Peptidase metallopeptidase domain-containing protein" evidence="13">
    <location>
        <begin position="22"/>
        <end position="1015"/>
    </location>
</feature>
<gene>
    <name evidence="15" type="ORF">QR680_015452</name>
</gene>
<comment type="similarity">
    <text evidence="1">Belongs to the peptidase M10A family.</text>
</comment>
<dbReference type="InterPro" id="IPR006026">
    <property type="entry name" value="Peptidase_Metallo"/>
</dbReference>
<evidence type="ECO:0000256" key="8">
    <source>
        <dbReference type="ARBA" id="ARBA00023145"/>
    </source>
</evidence>
<evidence type="ECO:0000256" key="5">
    <source>
        <dbReference type="ARBA" id="ARBA00022801"/>
    </source>
</evidence>
<feature type="binding site" evidence="10">
    <location>
        <position position="228"/>
    </location>
    <ligand>
        <name>Zn(2+)</name>
        <dbReference type="ChEBI" id="CHEBI:29105"/>
        <label>2</label>
        <note>catalytic</note>
    </ligand>
</feature>
<evidence type="ECO:0000256" key="3">
    <source>
        <dbReference type="ARBA" id="ARBA00022723"/>
    </source>
</evidence>
<dbReference type="EMBL" id="JAUCMV010000004">
    <property type="protein sequence ID" value="KAK0400791.1"/>
    <property type="molecule type" value="Genomic_DNA"/>
</dbReference>
<keyword evidence="4 13" id="KW-0732">Signal</keyword>
<dbReference type="SUPFAM" id="SSF55486">
    <property type="entry name" value="Metalloproteases ('zincins'), catalytic domain"/>
    <property type="match status" value="2"/>
</dbReference>
<feature type="binding site" evidence="10">
    <location>
        <position position="222"/>
    </location>
    <ligand>
        <name>Zn(2+)</name>
        <dbReference type="ChEBI" id="CHEBI:29105"/>
        <label>2</label>
        <note>catalytic</note>
    </ligand>
</feature>
<feature type="binding site" evidence="10">
    <location>
        <position position="169"/>
    </location>
    <ligand>
        <name>Zn(2+)</name>
        <dbReference type="ChEBI" id="CHEBI:29105"/>
        <label>1</label>
    </ligand>
</feature>
<keyword evidence="2" id="KW-0645">Protease</keyword>
<feature type="binding site" evidence="10">
    <location>
        <position position="188"/>
    </location>
    <ligand>
        <name>Ca(2+)</name>
        <dbReference type="ChEBI" id="CHEBI:29108"/>
        <label>2</label>
    </ligand>
</feature>
<evidence type="ECO:0000256" key="4">
    <source>
        <dbReference type="ARBA" id="ARBA00022729"/>
    </source>
</evidence>
<dbReference type="PANTHER" id="PTHR10201:SF291">
    <property type="entry name" value="MATRIX METALLOPROTEINASE 1, ISOFORM C-RELATED"/>
    <property type="match status" value="1"/>
</dbReference>
<feature type="active site" evidence="9">
    <location>
        <position position="219"/>
    </location>
</feature>
<feature type="binding site" evidence="10">
    <location>
        <position position="190"/>
    </location>
    <ligand>
        <name>Zn(2+)</name>
        <dbReference type="ChEBI" id="CHEBI:29105"/>
        <label>1</label>
    </ligand>
</feature>
<dbReference type="InterPro" id="IPR033739">
    <property type="entry name" value="M10A_MMP"/>
</dbReference>
<dbReference type="Gene3D" id="2.110.10.10">
    <property type="entry name" value="Hemopexin-like domain"/>
    <property type="match status" value="2"/>
</dbReference>
<dbReference type="Gene3D" id="3.40.390.10">
    <property type="entry name" value="Collagenase (Catalytic Domain)"/>
    <property type="match status" value="2"/>
</dbReference>
<feature type="repeat" description="Hemopexin" evidence="11">
    <location>
        <begin position="291"/>
        <end position="338"/>
    </location>
</feature>
<dbReference type="InterPro" id="IPR021190">
    <property type="entry name" value="Pept_M10A"/>
</dbReference>
<feature type="binding site" evidence="10">
    <location>
        <position position="236"/>
    </location>
    <ligand>
        <name>Zn(2+)</name>
        <dbReference type="ChEBI" id="CHEBI:29105"/>
        <label>2</label>
        <note>catalytic</note>
    </ligand>
</feature>
<dbReference type="Proteomes" id="UP001175271">
    <property type="component" value="Unassembled WGS sequence"/>
</dbReference>
<evidence type="ECO:0000256" key="2">
    <source>
        <dbReference type="ARBA" id="ARBA00022670"/>
    </source>
</evidence>
<feature type="repeat" description="Hemopexin" evidence="11">
    <location>
        <begin position="840"/>
        <end position="888"/>
    </location>
</feature>
<reference evidence="15" key="1">
    <citation type="submission" date="2023-06" db="EMBL/GenBank/DDBJ databases">
        <title>Genomic analysis of the entomopathogenic nematode Steinernema hermaphroditum.</title>
        <authorList>
            <person name="Schwarz E.M."/>
            <person name="Heppert J.K."/>
            <person name="Baniya A."/>
            <person name="Schwartz H.T."/>
            <person name="Tan C.-H."/>
            <person name="Antoshechkin I."/>
            <person name="Sternberg P.W."/>
            <person name="Goodrich-Blair H."/>
            <person name="Dillman A.R."/>
        </authorList>
    </citation>
    <scope>NUCLEOTIDE SEQUENCE</scope>
    <source>
        <strain evidence="15">PS9179</strain>
        <tissue evidence="15">Whole animal</tissue>
    </source>
</reference>
<feature type="binding site" evidence="10">
    <location>
        <position position="390"/>
    </location>
    <ligand>
        <name>Ca(2+)</name>
        <dbReference type="ChEBI" id="CHEBI:29108"/>
        <label>5</label>
    </ligand>
</feature>
<dbReference type="Pfam" id="PF00045">
    <property type="entry name" value="Hemopexin"/>
    <property type="match status" value="2"/>
</dbReference>
<feature type="binding site" evidence="10">
    <location>
        <position position="437"/>
    </location>
    <ligand>
        <name>Ca(2+)</name>
        <dbReference type="ChEBI" id="CHEBI:29108"/>
        <label>4</label>
    </ligand>
</feature>
<evidence type="ECO:0000256" key="10">
    <source>
        <dbReference type="PIRSR" id="PIRSR621190-2"/>
    </source>
</evidence>
<protein>
    <recommendedName>
        <fullName evidence="14">Peptidase metallopeptidase domain-containing protein</fullName>
    </recommendedName>
</protein>
<dbReference type="PROSITE" id="PS51642">
    <property type="entry name" value="HEMOPEXIN_2"/>
    <property type="match status" value="3"/>
</dbReference>
<keyword evidence="6 10" id="KW-0862">Zinc</keyword>
<keyword evidence="3 10" id="KW-0479">Metal-binding</keyword>
<dbReference type="InterPro" id="IPR036365">
    <property type="entry name" value="PGBD-like_sf"/>
</dbReference>
<dbReference type="SMART" id="SM00120">
    <property type="entry name" value="HX"/>
    <property type="match status" value="4"/>
</dbReference>
<sequence>MFVKCAVLQVALLLSLCSTAAVDVTDNEIKYLEKYGYIDTDKDVAFLRSPSFYEERIKEFQEMFALPITGKIDSATRQRMSTPRCGMPDKRRTRRQRRNTVRKWPKERLTYWLKNTPRSEYTANQIRTAIAKAFGLWQAVANIEFVWKDSEDGRDVDIALSFEDREHGDSYPFDESVLAHAFFPTHGDVHFNNEQDFTIFYEGPKGGRRHKLFSIAAHEIGHSLGLDHMNKIDSIMFPNDEYSPTRLSSDDIAAIQSLYGVNTASNRFEDTGYEVSIKPDSREDVVDEPSPDPCDGRIDAAAKIGDEVYMFKGRWFWTFKDGRLHSSPRRASQLWPAIAGKVDSVLTYKRYTYFFVADNVYIYDSDGRLYSQVKLTKFGIPEHVQKIRLAFLRYRNPNAPTFHLWSGSVNYQYDVKAKTTSTVRIDNDFDDATASLDVDKDNYIFTPWGLRKFDKQAHRYREPIPFSSLFECEGEGGERGHSRRGRPVVGVGRGRRRYHNMIAKWTRLQIVFAMSLRYTASFYITGKEITYLEKYGYVHIDKDVATFRSSTFYEERVKEFQEMFALPITGKIDSATKQMMSTPRCGMPDKRRTRRYHRSIVRRWPKHRVTYWLKNSPDSEYSYDQIRTVISRAFEVWQKVTNIEFKWQDSYDGFDVDIAISFEDKEHGADHSFGDHDLAHAFLPPRGDIHFNNKHDFAIFYEGPTRGHRPKLFSIALNEIGHSLGLDHMNKIDSIMFPNDEYSPTRLSSDDIAAIQSLYGVKETSSEIEDYEDDVVIESESEEEADSDEPAPDPCDSRIDAAAKIGHEVYVFKGKWFWTFKHKSLFHGPRKVAEHWPHLPGNVDAVLSYKNYSYFFIGDKVYIYSKNRRFRKVVKLTAYGIAAYVKKIRLAFVWYQDQNTPIFFMWSDTVVYKYDVKAKRISTFPITEKWNGATANLDMNGDNYIFTPKGLHKFHNGSYTYEEPTALKCVLQCGANDGRLSCERSAQLRHALLVALSVQNVNHMTYRLQGSLFGW</sequence>
<dbReference type="PROSITE" id="PS00546">
    <property type="entry name" value="CYSTEINE_SWITCH"/>
    <property type="match status" value="2"/>
</dbReference>
<evidence type="ECO:0000256" key="12">
    <source>
        <dbReference type="SAM" id="MobiDB-lite"/>
    </source>
</evidence>
<dbReference type="SUPFAM" id="SSF50923">
    <property type="entry name" value="Hemopexin-like domain"/>
    <property type="match status" value="2"/>
</dbReference>
<evidence type="ECO:0000313" key="16">
    <source>
        <dbReference type="Proteomes" id="UP001175271"/>
    </source>
</evidence>
<feature type="binding site" evidence="10">
    <location>
        <position position="180"/>
    </location>
    <ligand>
        <name>Zn(2+)</name>
        <dbReference type="ChEBI" id="CHEBI:29105"/>
        <label>1</label>
    </ligand>
</feature>
<dbReference type="PANTHER" id="PTHR10201">
    <property type="entry name" value="MATRIX METALLOPROTEINASE"/>
    <property type="match status" value="1"/>
</dbReference>
<evidence type="ECO:0000256" key="9">
    <source>
        <dbReference type="PIRSR" id="PIRSR621190-1"/>
    </source>
</evidence>
<evidence type="ECO:0000256" key="1">
    <source>
        <dbReference type="ARBA" id="ARBA00010370"/>
    </source>
</evidence>
<feature type="binding site" evidence="10">
    <location>
        <position position="157"/>
    </location>
    <ligand>
        <name>Ca(2+)</name>
        <dbReference type="ChEBI" id="CHEBI:29108"/>
        <label>2</label>
    </ligand>
</feature>
<dbReference type="GO" id="GO:0030198">
    <property type="term" value="P:extracellular matrix organization"/>
    <property type="evidence" value="ECO:0007669"/>
    <property type="project" value="TreeGrafter"/>
</dbReference>
<dbReference type="InterPro" id="IPR002477">
    <property type="entry name" value="Peptidoglycan-bd-like"/>
</dbReference>
<dbReference type="InterPro" id="IPR018487">
    <property type="entry name" value="Hemopexin-like_repeat"/>
</dbReference>
<name>A0AA39H7Q9_9BILA</name>
<dbReference type="SMART" id="SM00235">
    <property type="entry name" value="ZnMc"/>
    <property type="match status" value="2"/>
</dbReference>
<dbReference type="GO" id="GO:0004222">
    <property type="term" value="F:metalloendopeptidase activity"/>
    <property type="evidence" value="ECO:0007669"/>
    <property type="project" value="InterPro"/>
</dbReference>
<evidence type="ECO:0000256" key="13">
    <source>
        <dbReference type="SAM" id="SignalP"/>
    </source>
</evidence>
<dbReference type="GO" id="GO:0008270">
    <property type="term" value="F:zinc ion binding"/>
    <property type="evidence" value="ECO:0007669"/>
    <property type="project" value="InterPro"/>
</dbReference>
<evidence type="ECO:0000313" key="15">
    <source>
        <dbReference type="EMBL" id="KAK0400791.1"/>
    </source>
</evidence>
<proteinExistence type="inferred from homology"/>
<feature type="binding site" evidence="10">
    <location>
        <position position="174"/>
    </location>
    <ligand>
        <name>Ca(2+)</name>
        <dbReference type="ChEBI" id="CHEBI:29108"/>
        <label>3</label>
    </ligand>
</feature>
<feature type="binding site" evidence="10">
    <location>
        <position position="218"/>
    </location>
    <ligand>
        <name>Zn(2+)</name>
        <dbReference type="ChEBI" id="CHEBI:29105"/>
        <label>2</label>
        <note>catalytic</note>
    </ligand>
</feature>
<dbReference type="GO" id="GO:0006508">
    <property type="term" value="P:proteolysis"/>
    <property type="evidence" value="ECO:0007669"/>
    <property type="project" value="UniProtKB-KW"/>
</dbReference>
<feature type="binding site" description="in inhibited form" evidence="10">
    <location>
        <position position="85"/>
    </location>
    <ligand>
        <name>Zn(2+)</name>
        <dbReference type="ChEBI" id="CHEBI:29105"/>
        <label>2</label>
        <note>catalytic</note>
    </ligand>
</feature>
<feature type="compositionally biased region" description="Acidic residues" evidence="12">
    <location>
        <begin position="778"/>
        <end position="791"/>
    </location>
</feature>
<dbReference type="GO" id="GO:0031012">
    <property type="term" value="C:extracellular matrix"/>
    <property type="evidence" value="ECO:0007669"/>
    <property type="project" value="InterPro"/>
</dbReference>